<proteinExistence type="predicted"/>
<accession>A0A2T0VJ24</accession>
<name>A0A2T0VJ24_9MICO</name>
<evidence type="ECO:0000313" key="2">
    <source>
        <dbReference type="Proteomes" id="UP000237983"/>
    </source>
</evidence>
<sequence>MAQIATAPIVLKDARFLVAADSYESAVSGVTFTPNSSTVTWKGLTPTSTYTGTSTATWTCELAYAQDWTTTNSLAQYLLANEGKTIVAKFIPQTAATGTVPTFTATIIITPGAIGGTVDAVATATVTLGVIGRPVLTVAAVPA</sequence>
<reference evidence="1 2" key="1">
    <citation type="submission" date="2018-03" db="EMBL/GenBank/DDBJ databases">
        <title>Genomic Encyclopedia of Type Strains, Phase III (KMG-III): the genomes of soil and plant-associated and newly described type strains.</title>
        <authorList>
            <person name="Whitman W."/>
        </authorList>
    </citation>
    <scope>NUCLEOTIDE SEQUENCE [LARGE SCALE GENOMIC DNA]</scope>
    <source>
        <strain evidence="1 2">CGMCC 1.12484</strain>
    </source>
</reference>
<gene>
    <name evidence="1" type="ORF">B0I08_101327</name>
</gene>
<organism evidence="1 2">
    <name type="scientific">Glaciihabitans tibetensis</name>
    <dbReference type="NCBI Taxonomy" id="1266600"/>
    <lineage>
        <taxon>Bacteria</taxon>
        <taxon>Bacillati</taxon>
        <taxon>Actinomycetota</taxon>
        <taxon>Actinomycetes</taxon>
        <taxon>Micrococcales</taxon>
        <taxon>Microbacteriaceae</taxon>
        <taxon>Glaciihabitans</taxon>
    </lineage>
</organism>
<dbReference type="RefSeq" id="WP_106209151.1">
    <property type="nucleotide sequence ID" value="NZ_PVTL01000001.1"/>
</dbReference>
<dbReference type="Proteomes" id="UP000237983">
    <property type="component" value="Unassembled WGS sequence"/>
</dbReference>
<dbReference type="OrthoDB" id="5479351at2"/>
<protein>
    <submittedName>
        <fullName evidence="1">Uncharacterized protein</fullName>
    </submittedName>
</protein>
<keyword evidence="2" id="KW-1185">Reference proteome</keyword>
<dbReference type="EMBL" id="PVTL01000001">
    <property type="protein sequence ID" value="PRY70199.1"/>
    <property type="molecule type" value="Genomic_DNA"/>
</dbReference>
<evidence type="ECO:0000313" key="1">
    <source>
        <dbReference type="EMBL" id="PRY70199.1"/>
    </source>
</evidence>
<dbReference type="AlphaFoldDB" id="A0A2T0VJ24"/>
<comment type="caution">
    <text evidence="1">The sequence shown here is derived from an EMBL/GenBank/DDBJ whole genome shotgun (WGS) entry which is preliminary data.</text>
</comment>